<dbReference type="EMBL" id="AF302466">
    <property type="protein sequence ID" value="AAK17912.1"/>
    <property type="molecule type" value="Genomic_DNA"/>
</dbReference>
<dbReference type="InterPro" id="IPR055259">
    <property type="entry name" value="YkvP/CgeB_Glyco_trans-like"/>
</dbReference>
<gene>
    <name evidence="4" type="primary">ecbJ</name>
</gene>
<protein>
    <submittedName>
        <fullName evidence="4">Putative glycosyltransferase EcbJ</fullName>
    </submittedName>
</protein>
<evidence type="ECO:0000259" key="3">
    <source>
        <dbReference type="Pfam" id="PF13524"/>
    </source>
</evidence>
<dbReference type="InterPro" id="IPR001173">
    <property type="entry name" value="Glyco_trans_2-like"/>
</dbReference>
<reference evidence="4" key="1">
    <citation type="journal article" date="2001" name="J. Clin. Microbiol.">
        <title>Genetic organization of Pasteurella multocida cap loci and development of a multiplex capsular PCR typing system.</title>
        <authorList>
            <person name="Townsend K.M."/>
            <person name="Boyce J.D."/>
            <person name="Chung J.Y."/>
            <person name="Frost A.J."/>
            <person name="Adler B."/>
        </authorList>
    </citation>
    <scope>NUCLEOTIDE SEQUENCE</scope>
    <source>
        <strain evidence="4">P1234</strain>
    </source>
</reference>
<organism evidence="4">
    <name type="scientific">Pasteurella multocida</name>
    <dbReference type="NCBI Taxonomy" id="747"/>
    <lineage>
        <taxon>Bacteria</taxon>
        <taxon>Pseudomonadati</taxon>
        <taxon>Pseudomonadota</taxon>
        <taxon>Gammaproteobacteria</taxon>
        <taxon>Pasteurellales</taxon>
        <taxon>Pasteurellaceae</taxon>
        <taxon>Pasteurella</taxon>
    </lineage>
</organism>
<accession>Q9AHM5</accession>
<proteinExistence type="predicted"/>
<feature type="domain" description="Spore protein YkvP/CgeB glycosyl transferase-like" evidence="3">
    <location>
        <begin position="358"/>
        <end position="451"/>
    </location>
</feature>
<dbReference type="SUPFAM" id="SSF53448">
    <property type="entry name" value="Nucleotide-diphospho-sugar transferases"/>
    <property type="match status" value="1"/>
</dbReference>
<dbReference type="SUPFAM" id="SSF53756">
    <property type="entry name" value="UDP-Glycosyltransferase/glycogen phosphorylase"/>
    <property type="match status" value="1"/>
</dbReference>
<name>Q9AHM5_PASMD</name>
<dbReference type="GO" id="GO:0016758">
    <property type="term" value="F:hexosyltransferase activity"/>
    <property type="evidence" value="ECO:0007669"/>
    <property type="project" value="UniProtKB-ARBA"/>
</dbReference>
<evidence type="ECO:0000256" key="1">
    <source>
        <dbReference type="SAM" id="Coils"/>
    </source>
</evidence>
<dbReference type="Pfam" id="PF00535">
    <property type="entry name" value="Glycos_transf_2"/>
    <property type="match status" value="1"/>
</dbReference>
<dbReference type="PANTHER" id="PTHR22916">
    <property type="entry name" value="GLYCOSYLTRANSFERASE"/>
    <property type="match status" value="1"/>
</dbReference>
<dbReference type="Gene3D" id="3.90.550.10">
    <property type="entry name" value="Spore Coat Polysaccharide Biosynthesis Protein SpsA, Chain A"/>
    <property type="match status" value="1"/>
</dbReference>
<dbReference type="CDD" id="cd00761">
    <property type="entry name" value="Glyco_tranf_GTA_type"/>
    <property type="match status" value="1"/>
</dbReference>
<dbReference type="InterPro" id="IPR029044">
    <property type="entry name" value="Nucleotide-diphossugar_trans"/>
</dbReference>
<dbReference type="AlphaFoldDB" id="Q9AHM5"/>
<evidence type="ECO:0000313" key="4">
    <source>
        <dbReference type="EMBL" id="AAK17912.1"/>
    </source>
</evidence>
<dbReference type="PANTHER" id="PTHR22916:SF3">
    <property type="entry name" value="UDP-GLCNAC:BETAGAL BETA-1,3-N-ACETYLGLUCOSAMINYLTRANSFERASE-LIKE PROTEIN 1"/>
    <property type="match status" value="1"/>
</dbReference>
<keyword evidence="4" id="KW-0808">Transferase</keyword>
<feature type="domain" description="Glycosyltransferase 2-like" evidence="2">
    <location>
        <begin position="477"/>
        <end position="588"/>
    </location>
</feature>
<sequence>MDSNDKLIKLIEEKLIKELTEFNQTRDKLKGELNEQEKEIENIKQQLEIIDLLENKSFLPREGDTISYKLGKILLETNLFNFYRLPKRLWALNRYAKYRKSIIKQENNNSISHIIEKCENKKNPAEIRKENKNEELINTGLTEKIITILSITNNQRLYMYNKIAPTYHLIENNIWQLNNTKANIFIIDSVWSGINNNWEYALLSDGINSIQSRKLKDVIDTIKAKSIPIVFVYNEKEIHYNKFKSIMAFSDIILTSNISALDKVSVDFKDKKSCYLQKSLYLEYCNPHNPLNFFEKNNVIYLGEYDKNFNDDDLDLLEPFLSLPNNELTLIHSDISHNKLYDKYPGRWDIIPSNMEFTEVINKLKSFKFSLFISDTEERDIPQKIIDSLVSGVPVISTRNTYLEEKFKDIILFIDSPTQLHEIVEKYENDRWAHARLAHKGYRFVMNNFSTHSLKANLQREICGKAINSDNNPLISIIMASMREFYIDRIITNISRQTYKNKELIIVTQNFSEIGLKKLQEKLEKIDDLVNFKIIVNNSEDTLGERQNQAASYANGSLLAKFDDDDFYFDNYLADMALPFQFGDYDMVGKAEVFFYLEALDKTVLVRDGRAAYREMDFVSGATFVIKKSTFNKLGGFIEVNQSEDSNFIKRLKESGGKIYSSDPFNFVVFRSKDVSNHTWQQKAEAFANPSLHVGNGIPEEITVI</sequence>
<keyword evidence="1" id="KW-0175">Coiled coil</keyword>
<evidence type="ECO:0000259" key="2">
    <source>
        <dbReference type="Pfam" id="PF00535"/>
    </source>
</evidence>
<feature type="coiled-coil region" evidence="1">
    <location>
        <begin position="12"/>
        <end position="53"/>
    </location>
</feature>
<dbReference type="Pfam" id="PF13524">
    <property type="entry name" value="Glyco_trans_1_2"/>
    <property type="match status" value="1"/>
</dbReference>